<evidence type="ECO:0000313" key="2">
    <source>
        <dbReference type="EMBL" id="MBC3540647.1"/>
    </source>
</evidence>
<protein>
    <submittedName>
        <fullName evidence="2">DUF1073 domain-containing protein</fullName>
    </submittedName>
</protein>
<dbReference type="InterPro" id="IPR006445">
    <property type="entry name" value="Phage-assoc_HI1409"/>
</dbReference>
<name>A0ABR6VTV8_9BACT</name>
<dbReference type="Pfam" id="PF06381">
    <property type="entry name" value="Phage_portal_3"/>
    <property type="match status" value="1"/>
</dbReference>
<gene>
    <name evidence="2" type="ORF">H7U12_13215</name>
</gene>
<evidence type="ECO:0000259" key="1">
    <source>
        <dbReference type="Pfam" id="PF06381"/>
    </source>
</evidence>
<reference evidence="2 3" key="1">
    <citation type="journal article" date="2019" name="Int. J. Syst. Evol. Microbiol.">
        <title>Rufibacter sediminis sp. nov., isolated from freshwater lake sediment.</title>
        <authorList>
            <person name="Qu J.H."/>
            <person name="Zhang L.J."/>
            <person name="Fu Y.H."/>
            <person name="Li H.F."/>
        </authorList>
    </citation>
    <scope>NUCLEOTIDE SEQUENCE [LARGE SCALE GENOMIC DNA]</scope>
    <source>
        <strain evidence="2 3">H-1</strain>
    </source>
</reference>
<proteinExistence type="predicted"/>
<organism evidence="2 3">
    <name type="scientific">Rufibacter sediminis</name>
    <dbReference type="NCBI Taxonomy" id="2762756"/>
    <lineage>
        <taxon>Bacteria</taxon>
        <taxon>Pseudomonadati</taxon>
        <taxon>Bacteroidota</taxon>
        <taxon>Cytophagia</taxon>
        <taxon>Cytophagales</taxon>
        <taxon>Hymenobacteraceae</taxon>
        <taxon>Rufibacter</taxon>
    </lineage>
</organism>
<dbReference type="InterPro" id="IPR024459">
    <property type="entry name" value="Acb1-like_N"/>
</dbReference>
<dbReference type="EMBL" id="JACOAF010000030">
    <property type="protein sequence ID" value="MBC3540647.1"/>
    <property type="molecule type" value="Genomic_DNA"/>
</dbReference>
<evidence type="ECO:0000313" key="3">
    <source>
        <dbReference type="Proteomes" id="UP000659698"/>
    </source>
</evidence>
<comment type="caution">
    <text evidence="2">The sequence shown here is derived from an EMBL/GenBank/DDBJ whole genome shotgun (WGS) entry which is preliminary data.</text>
</comment>
<dbReference type="RefSeq" id="WP_186638670.1">
    <property type="nucleotide sequence ID" value="NZ_JACOAF010000030.1"/>
</dbReference>
<dbReference type="NCBIfam" id="TIGR01555">
    <property type="entry name" value="phge_rel_HI1409"/>
    <property type="match status" value="1"/>
</dbReference>
<accession>A0ABR6VTV8</accession>
<sequence length="447" mass="49954">MTVARRRRARADSSVRSDGYLNVLAGMGGGLDKRSRTKFVGGTELDHITLESMYRFSGFARKVIDIPAHEMTREWIWIENDKNSIGLNKLAALDAKNMFRDVLKWGNLFGGAIMVMGIDDNGTLDMPLDEKNIRDIAFLRVYDRHQISWMPSDINDNPNSPNFGQPEWYTISSYTTVNTFRVHASRVLRFNGADASERTKASNQGWGDSALQAVYEELRDYGIIKASSVSIVQDFVQVILKIQGLMALIAAGREEEVKTRMAMLDLTRSVNNTILLDGGADGKGEDYEKKSSSVTGLPDLIDRFALALSGVTGIPVTKLFGQSPAGLSATGESDIRNFYDDIKSKQEDILLPMLHRLARLMMLSKNGPYKGREPANWNIQFNPLWQMTDLEEVDWKYKIGQTDALYVSNGILSPDEVAISRFGNGFNTDTIIDPKTVRGQTEPDDEE</sequence>
<dbReference type="Proteomes" id="UP000659698">
    <property type="component" value="Unassembled WGS sequence"/>
</dbReference>
<keyword evidence="3" id="KW-1185">Reference proteome</keyword>
<feature type="domain" description="Anti-CBASS protein Acb1-like N-terminal" evidence="1">
    <location>
        <begin position="49"/>
        <end position="403"/>
    </location>
</feature>